<gene>
    <name evidence="2" type="ORF">FCG67_20400</name>
</gene>
<dbReference type="InterPro" id="IPR000120">
    <property type="entry name" value="Amidase"/>
</dbReference>
<name>A0ABY2RFH0_9NOCA</name>
<dbReference type="SUPFAM" id="SSF75304">
    <property type="entry name" value="Amidase signature (AS) enzymes"/>
    <property type="match status" value="1"/>
</dbReference>
<evidence type="ECO:0000313" key="2">
    <source>
        <dbReference type="EMBL" id="TJZ75360.1"/>
    </source>
</evidence>
<proteinExistence type="predicted"/>
<protein>
    <submittedName>
        <fullName evidence="2">Amidase</fullName>
    </submittedName>
</protein>
<evidence type="ECO:0000313" key="3">
    <source>
        <dbReference type="Proteomes" id="UP000305109"/>
    </source>
</evidence>
<dbReference type="InterPro" id="IPR023631">
    <property type="entry name" value="Amidase_dom"/>
</dbReference>
<feature type="domain" description="Amidase" evidence="1">
    <location>
        <begin position="62"/>
        <end position="478"/>
    </location>
</feature>
<dbReference type="Pfam" id="PF01425">
    <property type="entry name" value="Amidase"/>
    <property type="match status" value="1"/>
</dbReference>
<dbReference type="EMBL" id="SUMD01000011">
    <property type="protein sequence ID" value="TJZ75360.1"/>
    <property type="molecule type" value="Genomic_DNA"/>
</dbReference>
<evidence type="ECO:0000259" key="1">
    <source>
        <dbReference type="Pfam" id="PF01425"/>
    </source>
</evidence>
<keyword evidence="3" id="KW-1185">Reference proteome</keyword>
<organism evidence="2 3">
    <name type="scientific">Rhodococcus oryzae</name>
    <dbReference type="NCBI Taxonomy" id="2571143"/>
    <lineage>
        <taxon>Bacteria</taxon>
        <taxon>Bacillati</taxon>
        <taxon>Actinomycetota</taxon>
        <taxon>Actinomycetes</taxon>
        <taxon>Mycobacteriales</taxon>
        <taxon>Nocardiaceae</taxon>
        <taxon>Rhodococcus</taxon>
    </lineage>
</organism>
<dbReference type="PANTHER" id="PTHR11895:SF176">
    <property type="entry name" value="AMIDASE AMID-RELATED"/>
    <property type="match status" value="1"/>
</dbReference>
<reference evidence="2 3" key="1">
    <citation type="submission" date="2019-04" db="EMBL/GenBank/DDBJ databases">
        <title>Rhodococcus oryzae sp. nov., a novel actinomycete isolated from rhizosphere soil of rice (Oryza sativa L.).</title>
        <authorList>
            <person name="Li C."/>
        </authorList>
    </citation>
    <scope>NUCLEOTIDE SEQUENCE [LARGE SCALE GENOMIC DNA]</scope>
    <source>
        <strain evidence="2 3">NEAU-CX67</strain>
    </source>
</reference>
<accession>A0ABY2RFH0</accession>
<dbReference type="PANTHER" id="PTHR11895">
    <property type="entry name" value="TRANSAMIDASE"/>
    <property type="match status" value="1"/>
</dbReference>
<dbReference type="InterPro" id="IPR036928">
    <property type="entry name" value="AS_sf"/>
</dbReference>
<dbReference type="Proteomes" id="UP000305109">
    <property type="component" value="Unassembled WGS sequence"/>
</dbReference>
<dbReference type="Gene3D" id="3.90.1300.10">
    <property type="entry name" value="Amidase signature (AS) domain"/>
    <property type="match status" value="1"/>
</dbReference>
<dbReference type="PROSITE" id="PS00571">
    <property type="entry name" value="AMIDASES"/>
    <property type="match status" value="1"/>
</dbReference>
<sequence>MGTALSRPRSDGERVRMSTLGVVSARGERAGASGSVAATDPALLSAVEAANLLQTRKLHPRELLDACLSRSAELDGDVSAWVRIYPELAYAQADRAAQRLSAAEVARHGAAPLVCGLPIALKDLFAVEGLPLTASSRVLEGNIAAGNATVVQRLSEAGMVLMGHAHTHEFAIGSCTPQVGNPWDTTASVGGSSGGSAAVVAARFAPLATGTDTGGSIRLPASVCGVSAIKPTYGLCSSYGVIPGIWSRDHVGSIGHSIADAALLLGFMAGFDPQDPVTATAPALPEGGYPLVARGGRNPLAGKRFGLPNGVGEALPGALAAVFEGFIGLVRELGGEIVAVEMPPLPEGMLPGDYIEAGAYHRQFSDRAADYEPMSAAMMGGAIAMLAAPVSEYWDFQRSRAEYQRAYNRMLADNRLDCVLLPGTKLDGVKRPENVVGDVEWANYSGAPALCIPAGRSAETGIPFGVQLGGRPWDEAGLIAMALELQEAQPIWREMAPLSGAPRQIPEVSLGTPGAGPDPTNTDAAPAAFRIIATTATDRI</sequence>
<comment type="caution">
    <text evidence="2">The sequence shown here is derived from an EMBL/GenBank/DDBJ whole genome shotgun (WGS) entry which is preliminary data.</text>
</comment>
<dbReference type="InterPro" id="IPR020556">
    <property type="entry name" value="Amidase_CS"/>
</dbReference>